<keyword evidence="2" id="KW-1133">Transmembrane helix</keyword>
<feature type="transmembrane region" description="Helical" evidence="2">
    <location>
        <begin position="6"/>
        <end position="23"/>
    </location>
</feature>
<gene>
    <name evidence="3" type="ORF">UU65_C0004G0090</name>
</gene>
<keyword evidence="1" id="KW-0175">Coiled coil</keyword>
<accession>A0A0G0W7A7</accession>
<evidence type="ECO:0000313" key="3">
    <source>
        <dbReference type="EMBL" id="KKS08879.1"/>
    </source>
</evidence>
<sequence>MEWLINIFITSVCLFTLGLYFTYREKELQSVSQKKLDEARERYLSQIAERKAKEKLEIEKLKAIVVEVEKRHKEILENKSKEPQIVEVSAVSDDEKEAILTEARNRARIIEENAEEEAKEYLSEQKKEVQTKMVDLVMGVTKKMLGSALTYEDHLKLIEQALKDMEGEVRVAKDS</sequence>
<organism evidence="3 4">
    <name type="scientific">candidate division CPR2 bacterium GW2011_GWC1_41_48</name>
    <dbReference type="NCBI Taxonomy" id="1618344"/>
    <lineage>
        <taxon>Bacteria</taxon>
        <taxon>Bacteria division CPR2</taxon>
    </lineage>
</organism>
<comment type="caution">
    <text evidence="3">The sequence shown here is derived from an EMBL/GenBank/DDBJ whole genome shotgun (WGS) entry which is preliminary data.</text>
</comment>
<proteinExistence type="predicted"/>
<evidence type="ECO:0000313" key="4">
    <source>
        <dbReference type="Proteomes" id="UP000033869"/>
    </source>
</evidence>
<keyword evidence="2" id="KW-0812">Transmembrane</keyword>
<keyword evidence="2" id="KW-0472">Membrane</keyword>
<dbReference type="AlphaFoldDB" id="A0A0G0W7A7"/>
<protein>
    <submittedName>
        <fullName evidence="3">Uncharacterized protein</fullName>
    </submittedName>
</protein>
<dbReference type="Proteomes" id="UP000033869">
    <property type="component" value="Unassembled WGS sequence"/>
</dbReference>
<dbReference type="EMBL" id="LCBL01000004">
    <property type="protein sequence ID" value="KKS08879.1"/>
    <property type="molecule type" value="Genomic_DNA"/>
</dbReference>
<feature type="coiled-coil region" evidence="1">
    <location>
        <begin position="44"/>
        <end position="124"/>
    </location>
</feature>
<reference evidence="3 4" key="1">
    <citation type="journal article" date="2015" name="Nature">
        <title>rRNA introns, odd ribosomes, and small enigmatic genomes across a large radiation of phyla.</title>
        <authorList>
            <person name="Brown C.T."/>
            <person name="Hug L.A."/>
            <person name="Thomas B.C."/>
            <person name="Sharon I."/>
            <person name="Castelle C.J."/>
            <person name="Singh A."/>
            <person name="Wilkins M.J."/>
            <person name="Williams K.H."/>
            <person name="Banfield J.F."/>
        </authorList>
    </citation>
    <scope>NUCLEOTIDE SEQUENCE [LARGE SCALE GENOMIC DNA]</scope>
</reference>
<evidence type="ECO:0000256" key="2">
    <source>
        <dbReference type="SAM" id="Phobius"/>
    </source>
</evidence>
<name>A0A0G0W7A7_UNCC2</name>
<evidence type="ECO:0000256" key="1">
    <source>
        <dbReference type="SAM" id="Coils"/>
    </source>
</evidence>